<dbReference type="HOGENOM" id="CLU_063055_0_0_12"/>
<keyword evidence="1" id="KW-0472">Membrane</keyword>
<name>V5WHJ2_9SPIO</name>
<protein>
    <recommendedName>
        <fullName evidence="2">PilZ domain-containing protein</fullName>
    </recommendedName>
</protein>
<dbReference type="RefSeq" id="WP_024267560.1">
    <property type="nucleotide sequence ID" value="NC_023035.1"/>
</dbReference>
<evidence type="ECO:0000256" key="1">
    <source>
        <dbReference type="SAM" id="Phobius"/>
    </source>
</evidence>
<keyword evidence="4" id="KW-1185">Reference proteome</keyword>
<evidence type="ECO:0000313" key="3">
    <source>
        <dbReference type="EMBL" id="AHC14636.1"/>
    </source>
</evidence>
<keyword evidence="1" id="KW-1133">Transmembrane helix</keyword>
<gene>
    <name evidence="3" type="ORF">L21SP2_1235</name>
</gene>
<feature type="transmembrane region" description="Helical" evidence="1">
    <location>
        <begin position="15"/>
        <end position="35"/>
    </location>
</feature>
<dbReference type="STRING" id="1307761.L21SP2_1235"/>
<dbReference type="OrthoDB" id="356259at2"/>
<dbReference type="Gene3D" id="2.40.10.220">
    <property type="entry name" value="predicted glycosyltransferase like domains"/>
    <property type="match status" value="1"/>
</dbReference>
<reference evidence="3 4" key="1">
    <citation type="journal article" date="2015" name="Stand. Genomic Sci.">
        <title>Complete genome sequence and description of Salinispira pacifica gen. nov., sp. nov., a novel spirochaete isolated form a hypersaline microbial mat.</title>
        <authorList>
            <person name="Ben Hania W."/>
            <person name="Joseph M."/>
            <person name="Schumann P."/>
            <person name="Bunk B."/>
            <person name="Fiebig A."/>
            <person name="Sproer C."/>
            <person name="Klenk H.P."/>
            <person name="Fardeau M.L."/>
            <person name="Spring S."/>
        </authorList>
    </citation>
    <scope>NUCLEOTIDE SEQUENCE [LARGE SCALE GENOMIC DNA]</scope>
    <source>
        <strain evidence="3 4">L21-RPul-D2</strain>
    </source>
</reference>
<proteinExistence type="predicted"/>
<keyword evidence="1" id="KW-0812">Transmembrane</keyword>
<dbReference type="EMBL" id="CP006939">
    <property type="protein sequence ID" value="AHC14636.1"/>
    <property type="molecule type" value="Genomic_DNA"/>
</dbReference>
<dbReference type="eggNOG" id="ENOG503483E">
    <property type="taxonomic scope" value="Bacteria"/>
</dbReference>
<dbReference type="InterPro" id="IPR009875">
    <property type="entry name" value="PilZ_domain"/>
</dbReference>
<dbReference type="Pfam" id="PF07238">
    <property type="entry name" value="PilZ"/>
    <property type="match status" value="1"/>
</dbReference>
<evidence type="ECO:0000313" key="4">
    <source>
        <dbReference type="Proteomes" id="UP000018680"/>
    </source>
</evidence>
<dbReference type="KEGG" id="slr:L21SP2_1235"/>
<accession>V5WHJ2</accession>
<sequence>MNPMLLQFIAKADNTSAIISAIIFGALVLLMILSARRGGGGGGSRRSSYNKGSFKKTGKNLGLESHHIQLLQKAVKDNNIANPQRLYQSPGYLNKILQNVISDVEDANMSRGERNRVINEIFEIKRRISRGADQVKRYGHTKNLKLGQDVTVYSKTLPPAQSQVTGNLENHLAIETPVSADGSPMKYRPGATLKVRFIRDSGKVYVFLTKLREYRKVDGIDNMLVDHSDKVEQNQLRKSPRREFNRPAYFQPVEVITEGKGKKARRRAVVNKNRRFLGQIEDISRGGCALYSRNPMRKGALLKIRFDFASGEDISVFGKVRSVEPTKPFGGLMHVAFTRVSMQHLNEIQSYVYGFFEE</sequence>
<evidence type="ECO:0000259" key="2">
    <source>
        <dbReference type="Pfam" id="PF07238"/>
    </source>
</evidence>
<organism evidence="3 4">
    <name type="scientific">Salinispira pacifica</name>
    <dbReference type="NCBI Taxonomy" id="1307761"/>
    <lineage>
        <taxon>Bacteria</taxon>
        <taxon>Pseudomonadati</taxon>
        <taxon>Spirochaetota</taxon>
        <taxon>Spirochaetia</taxon>
        <taxon>Spirochaetales</taxon>
        <taxon>Spirochaetaceae</taxon>
        <taxon>Salinispira</taxon>
    </lineage>
</organism>
<dbReference type="AlphaFoldDB" id="V5WHJ2"/>
<dbReference type="Proteomes" id="UP000018680">
    <property type="component" value="Chromosome"/>
</dbReference>
<dbReference type="GO" id="GO:0035438">
    <property type="term" value="F:cyclic-di-GMP binding"/>
    <property type="evidence" value="ECO:0007669"/>
    <property type="project" value="InterPro"/>
</dbReference>
<feature type="domain" description="PilZ" evidence="2">
    <location>
        <begin position="269"/>
        <end position="354"/>
    </location>
</feature>